<dbReference type="EMBL" id="WMIF01000025">
    <property type="protein sequence ID" value="MTH35930.1"/>
    <property type="molecule type" value="Genomic_DNA"/>
</dbReference>
<sequence>MAAAVRNDDKKSRGFLLEAGEGFSLRAGAGSNRMRGEALCRSDWRRRRQP</sequence>
<reference evidence="1 2" key="1">
    <citation type="submission" date="2019-11" db="EMBL/GenBank/DDBJ databases">
        <authorList>
            <person name="Dong K."/>
        </authorList>
    </citation>
    <scope>NUCLEOTIDE SEQUENCE [LARGE SCALE GENOMIC DNA]</scope>
    <source>
        <strain evidence="1 2">JCM 17370</strain>
    </source>
</reference>
<evidence type="ECO:0000313" key="1">
    <source>
        <dbReference type="EMBL" id="MTH35930.1"/>
    </source>
</evidence>
<keyword evidence="2" id="KW-1185">Reference proteome</keyword>
<protein>
    <submittedName>
        <fullName evidence="1">Uncharacterized protein</fullName>
    </submittedName>
</protein>
<accession>A0A844H8N3</accession>
<dbReference type="AlphaFoldDB" id="A0A844H8N3"/>
<comment type="caution">
    <text evidence="1">The sequence shown here is derived from an EMBL/GenBank/DDBJ whole genome shotgun (WGS) entry which is preliminary data.</text>
</comment>
<proteinExistence type="predicted"/>
<dbReference type="Proteomes" id="UP000442533">
    <property type="component" value="Unassembled WGS sequence"/>
</dbReference>
<name>A0A844H8N3_9RHOB</name>
<gene>
    <name evidence="1" type="ORF">GL279_15090</name>
</gene>
<evidence type="ECO:0000313" key="2">
    <source>
        <dbReference type="Proteomes" id="UP000442533"/>
    </source>
</evidence>
<organism evidence="1 2">
    <name type="scientific">Paracoccus limosus</name>
    <dbReference type="NCBI Taxonomy" id="913252"/>
    <lineage>
        <taxon>Bacteria</taxon>
        <taxon>Pseudomonadati</taxon>
        <taxon>Pseudomonadota</taxon>
        <taxon>Alphaproteobacteria</taxon>
        <taxon>Rhodobacterales</taxon>
        <taxon>Paracoccaceae</taxon>
        <taxon>Paracoccus</taxon>
    </lineage>
</organism>